<evidence type="ECO:0000313" key="1">
    <source>
        <dbReference type="EMBL" id="OAQ29338.1"/>
    </source>
</evidence>
<feature type="non-terminal residue" evidence="1">
    <location>
        <position position="65"/>
    </location>
</feature>
<proteinExistence type="predicted"/>
<dbReference type="AlphaFoldDB" id="A0A197JWK2"/>
<reference evidence="1 2" key="1">
    <citation type="submission" date="2016-05" db="EMBL/GenBank/DDBJ databases">
        <title>Genome sequencing reveals origins of a unique bacterial endosymbiosis in the earliest lineages of terrestrial Fungi.</title>
        <authorList>
            <consortium name="DOE Joint Genome Institute"/>
            <person name="Uehling J."/>
            <person name="Gryganskyi A."/>
            <person name="Hameed K."/>
            <person name="Tschaplinski T."/>
            <person name="Misztal P."/>
            <person name="Wu S."/>
            <person name="Desiro A."/>
            <person name="Vande Pol N."/>
            <person name="Du Z.-Y."/>
            <person name="Zienkiewicz A."/>
            <person name="Zienkiewicz K."/>
            <person name="Morin E."/>
            <person name="Tisserant E."/>
            <person name="Splivallo R."/>
            <person name="Hainaut M."/>
            <person name="Henrissat B."/>
            <person name="Ohm R."/>
            <person name="Kuo A."/>
            <person name="Yan J."/>
            <person name="Lipzen A."/>
            <person name="Nolan M."/>
            <person name="Labutti K."/>
            <person name="Barry K."/>
            <person name="Goldstein A."/>
            <person name="Labbe J."/>
            <person name="Schadt C."/>
            <person name="Tuskan G."/>
            <person name="Grigoriev I."/>
            <person name="Martin F."/>
            <person name="Vilgalys R."/>
            <person name="Bonito G."/>
        </authorList>
    </citation>
    <scope>NUCLEOTIDE SEQUENCE [LARGE SCALE GENOMIC DNA]</scope>
    <source>
        <strain evidence="1 2">AG-77</strain>
    </source>
</reference>
<dbReference type="Proteomes" id="UP000078512">
    <property type="component" value="Unassembled WGS sequence"/>
</dbReference>
<name>A0A197JWK2_9FUNG</name>
<dbReference type="EMBL" id="KV442041">
    <property type="protein sequence ID" value="OAQ29338.1"/>
    <property type="molecule type" value="Genomic_DNA"/>
</dbReference>
<accession>A0A197JWK2</accession>
<organism evidence="1 2">
    <name type="scientific">Linnemannia elongata AG-77</name>
    <dbReference type="NCBI Taxonomy" id="1314771"/>
    <lineage>
        <taxon>Eukaryota</taxon>
        <taxon>Fungi</taxon>
        <taxon>Fungi incertae sedis</taxon>
        <taxon>Mucoromycota</taxon>
        <taxon>Mortierellomycotina</taxon>
        <taxon>Mortierellomycetes</taxon>
        <taxon>Mortierellales</taxon>
        <taxon>Mortierellaceae</taxon>
        <taxon>Linnemannia</taxon>
    </lineage>
</organism>
<keyword evidence="2" id="KW-1185">Reference proteome</keyword>
<dbReference type="OrthoDB" id="2487351at2759"/>
<sequence>MVQDDEYPTSQPQDVHVASVMRLLQQNQGQLRKLTFLSFLLSINAQDTARMIRAIPSSVEELSVV</sequence>
<protein>
    <submittedName>
        <fullName evidence="1">Uncharacterized protein</fullName>
    </submittedName>
</protein>
<evidence type="ECO:0000313" key="2">
    <source>
        <dbReference type="Proteomes" id="UP000078512"/>
    </source>
</evidence>
<gene>
    <name evidence="1" type="ORF">K457DRAFT_137849</name>
</gene>